<evidence type="ECO:0000313" key="2">
    <source>
        <dbReference type="Proteomes" id="UP000593575"/>
    </source>
</evidence>
<dbReference type="Proteomes" id="UP000593575">
    <property type="component" value="Unassembled WGS sequence"/>
</dbReference>
<name>A0A7J9ISY0_9ROSI</name>
<organism evidence="1 2">
    <name type="scientific">Gossypium armourianum</name>
    <dbReference type="NCBI Taxonomy" id="34283"/>
    <lineage>
        <taxon>Eukaryota</taxon>
        <taxon>Viridiplantae</taxon>
        <taxon>Streptophyta</taxon>
        <taxon>Embryophyta</taxon>
        <taxon>Tracheophyta</taxon>
        <taxon>Spermatophyta</taxon>
        <taxon>Magnoliopsida</taxon>
        <taxon>eudicotyledons</taxon>
        <taxon>Gunneridae</taxon>
        <taxon>Pentapetalae</taxon>
        <taxon>rosids</taxon>
        <taxon>malvids</taxon>
        <taxon>Malvales</taxon>
        <taxon>Malvaceae</taxon>
        <taxon>Malvoideae</taxon>
        <taxon>Gossypium</taxon>
    </lineage>
</organism>
<protein>
    <submittedName>
        <fullName evidence="1">Uncharacterized protein</fullName>
    </submittedName>
</protein>
<feature type="non-terminal residue" evidence="1">
    <location>
        <position position="1"/>
    </location>
</feature>
<accession>A0A7J9ISY0</accession>
<evidence type="ECO:0000313" key="1">
    <source>
        <dbReference type="EMBL" id="MBA0825212.1"/>
    </source>
</evidence>
<dbReference type="EMBL" id="JABFAE010000003">
    <property type="protein sequence ID" value="MBA0825212.1"/>
    <property type="molecule type" value="Genomic_DNA"/>
</dbReference>
<keyword evidence="2" id="KW-1185">Reference proteome</keyword>
<proteinExistence type="predicted"/>
<gene>
    <name evidence="1" type="ORF">Goarm_021815</name>
</gene>
<comment type="caution">
    <text evidence="1">The sequence shown here is derived from an EMBL/GenBank/DDBJ whole genome shotgun (WGS) entry which is preliminary data.</text>
</comment>
<sequence length="25" mass="2844">GFWPTLAVFLQRILLISCSSNHILD</sequence>
<dbReference type="AlphaFoldDB" id="A0A7J9ISY0"/>
<feature type="non-terminal residue" evidence="1">
    <location>
        <position position="25"/>
    </location>
</feature>
<reference evidence="1 2" key="1">
    <citation type="journal article" date="2019" name="Genome Biol. Evol.">
        <title>Insights into the evolution of the New World diploid cottons (Gossypium, subgenus Houzingenia) based on genome sequencing.</title>
        <authorList>
            <person name="Grover C.E."/>
            <person name="Arick M.A. 2nd"/>
            <person name="Thrash A."/>
            <person name="Conover J.L."/>
            <person name="Sanders W.S."/>
            <person name="Peterson D.G."/>
            <person name="Frelichowski J.E."/>
            <person name="Scheffler J.A."/>
            <person name="Scheffler B.E."/>
            <person name="Wendel J.F."/>
        </authorList>
    </citation>
    <scope>NUCLEOTIDE SEQUENCE [LARGE SCALE GENOMIC DNA]</scope>
    <source>
        <strain evidence="1">6</strain>
        <tissue evidence="1">Leaf</tissue>
    </source>
</reference>